<feature type="transmembrane region" description="Helical" evidence="7">
    <location>
        <begin position="439"/>
        <end position="465"/>
    </location>
</feature>
<evidence type="ECO:0000256" key="7">
    <source>
        <dbReference type="SAM" id="Phobius"/>
    </source>
</evidence>
<feature type="transmembrane region" description="Helical" evidence="7">
    <location>
        <begin position="174"/>
        <end position="195"/>
    </location>
</feature>
<proteinExistence type="predicted"/>
<keyword evidence="3 7" id="KW-0812">Transmembrane</keyword>
<feature type="compositionally biased region" description="Basic and acidic residues" evidence="6">
    <location>
        <begin position="1"/>
        <end position="14"/>
    </location>
</feature>
<evidence type="ECO:0000256" key="6">
    <source>
        <dbReference type="SAM" id="MobiDB-lite"/>
    </source>
</evidence>
<feature type="transmembrane region" description="Helical" evidence="7">
    <location>
        <begin position="326"/>
        <end position="342"/>
    </location>
</feature>
<dbReference type="Pfam" id="PF07690">
    <property type="entry name" value="MFS_1"/>
    <property type="match status" value="1"/>
</dbReference>
<feature type="transmembrane region" description="Helical" evidence="7">
    <location>
        <begin position="207"/>
        <end position="229"/>
    </location>
</feature>
<gene>
    <name evidence="9" type="ORF">SLS56_007310</name>
</gene>
<evidence type="ECO:0000313" key="10">
    <source>
        <dbReference type="Proteomes" id="UP001521116"/>
    </source>
</evidence>
<comment type="subcellular location">
    <subcellularLocation>
        <location evidence="1">Membrane</location>
        <topology evidence="1">Multi-pass membrane protein</topology>
    </subcellularLocation>
</comment>
<dbReference type="SUPFAM" id="SSF103473">
    <property type="entry name" value="MFS general substrate transporter"/>
    <property type="match status" value="1"/>
</dbReference>
<dbReference type="InterPro" id="IPR036259">
    <property type="entry name" value="MFS_trans_sf"/>
</dbReference>
<evidence type="ECO:0000313" key="9">
    <source>
        <dbReference type="EMBL" id="KAL1625563.1"/>
    </source>
</evidence>
<dbReference type="Gene3D" id="1.20.1250.20">
    <property type="entry name" value="MFS general substrate transporter like domains"/>
    <property type="match status" value="2"/>
</dbReference>
<organism evidence="9 10">
    <name type="scientific">Neofusicoccum ribis</name>
    <dbReference type="NCBI Taxonomy" id="45134"/>
    <lineage>
        <taxon>Eukaryota</taxon>
        <taxon>Fungi</taxon>
        <taxon>Dikarya</taxon>
        <taxon>Ascomycota</taxon>
        <taxon>Pezizomycotina</taxon>
        <taxon>Dothideomycetes</taxon>
        <taxon>Dothideomycetes incertae sedis</taxon>
        <taxon>Botryosphaeriales</taxon>
        <taxon>Botryosphaeriaceae</taxon>
        <taxon>Neofusicoccum</taxon>
    </lineage>
</organism>
<feature type="transmembrane region" description="Helical" evidence="7">
    <location>
        <begin position="144"/>
        <end position="165"/>
    </location>
</feature>
<feature type="transmembrane region" description="Helical" evidence="7">
    <location>
        <begin position="414"/>
        <end position="433"/>
    </location>
</feature>
<dbReference type="InterPro" id="IPR020846">
    <property type="entry name" value="MFS_dom"/>
</dbReference>
<dbReference type="PANTHER" id="PTHR43791">
    <property type="entry name" value="PERMEASE-RELATED"/>
    <property type="match status" value="1"/>
</dbReference>
<name>A0ABR3SNG2_9PEZI</name>
<dbReference type="EMBL" id="JAJVDC020000093">
    <property type="protein sequence ID" value="KAL1625563.1"/>
    <property type="molecule type" value="Genomic_DNA"/>
</dbReference>
<keyword evidence="10" id="KW-1185">Reference proteome</keyword>
<protein>
    <recommendedName>
        <fullName evidence="8">Major facilitator superfamily (MFS) profile domain-containing protein</fullName>
    </recommendedName>
</protein>
<keyword evidence="4 7" id="KW-1133">Transmembrane helix</keyword>
<reference evidence="9 10" key="1">
    <citation type="submission" date="2024-02" db="EMBL/GenBank/DDBJ databases">
        <title>De novo assembly and annotation of 12 fungi associated with fruit tree decline syndrome in Ontario, Canada.</title>
        <authorList>
            <person name="Sulman M."/>
            <person name="Ellouze W."/>
            <person name="Ilyukhin E."/>
        </authorList>
    </citation>
    <scope>NUCLEOTIDE SEQUENCE [LARGE SCALE GENOMIC DNA]</scope>
    <source>
        <strain evidence="9 10">M1-105</strain>
    </source>
</reference>
<accession>A0ABR3SNG2</accession>
<evidence type="ECO:0000259" key="8">
    <source>
        <dbReference type="PROSITE" id="PS50850"/>
    </source>
</evidence>
<feature type="transmembrane region" description="Helical" evidence="7">
    <location>
        <begin position="379"/>
        <end position="402"/>
    </location>
</feature>
<feature type="transmembrane region" description="Helical" evidence="7">
    <location>
        <begin position="44"/>
        <end position="61"/>
    </location>
</feature>
<dbReference type="InterPro" id="IPR011701">
    <property type="entry name" value="MFS"/>
</dbReference>
<sequence length="481" mass="52755">MLCFEKQTHDEKPSVHPAVNHINTHDSDTRDWTAAEERAVVRKIDLTVLPLLMLLFFFLQLDRANAGNALTDGFLTDINITQAQYNTGTQLLYAGIVLLELPSNAALFRVGARFWLGGQCFAWGTVATLQAFQHNLAGFYATRALLGLCEAGFIPGALFTLSLWYTNAEISRRFACLFVANALGSACTGLVAYGVLALRGRAGLAGWQWLFVLEGGLTVLASLLFVALFPKSVADPRALVGGGRFSVRERGILRRRVLLDDPSKVSGRRHVSGADVLHTLKDWRMWPHLVIAVAGLAPGNALWSYMPSIISSFGYDRLHSNAMTSVGNWINVVVIIIFGILADKTGRRGLIVILGVIFEFGFMLAMRCITDDPSEQKRYAVLTVASATMSGWHSVNGSWLSIRASSPAERSVRMALFIMAANIGGIVGAFIFRSDDKPYYYRGWTLCTCFAALCVALVACLLLAYRAFDKKEIKAEEEATP</sequence>
<evidence type="ECO:0000256" key="1">
    <source>
        <dbReference type="ARBA" id="ARBA00004141"/>
    </source>
</evidence>
<dbReference type="Proteomes" id="UP001521116">
    <property type="component" value="Unassembled WGS sequence"/>
</dbReference>
<evidence type="ECO:0000256" key="2">
    <source>
        <dbReference type="ARBA" id="ARBA00022448"/>
    </source>
</evidence>
<keyword evidence="5 7" id="KW-0472">Membrane</keyword>
<evidence type="ECO:0000256" key="3">
    <source>
        <dbReference type="ARBA" id="ARBA00022692"/>
    </source>
</evidence>
<dbReference type="PANTHER" id="PTHR43791:SF32">
    <property type="entry name" value="MAJOR FACILITATOR SUPERFAMILY (MFS) PROFILE DOMAIN-CONTAINING PROTEIN"/>
    <property type="match status" value="1"/>
</dbReference>
<feature type="transmembrane region" description="Helical" evidence="7">
    <location>
        <begin position="286"/>
        <end position="306"/>
    </location>
</feature>
<keyword evidence="2" id="KW-0813">Transport</keyword>
<evidence type="ECO:0000256" key="4">
    <source>
        <dbReference type="ARBA" id="ARBA00022989"/>
    </source>
</evidence>
<feature type="region of interest" description="Disordered" evidence="6">
    <location>
        <begin position="1"/>
        <end position="21"/>
    </location>
</feature>
<dbReference type="PROSITE" id="PS50850">
    <property type="entry name" value="MFS"/>
    <property type="match status" value="1"/>
</dbReference>
<feature type="transmembrane region" description="Helical" evidence="7">
    <location>
        <begin position="349"/>
        <end position="367"/>
    </location>
</feature>
<evidence type="ECO:0000256" key="5">
    <source>
        <dbReference type="ARBA" id="ARBA00023136"/>
    </source>
</evidence>
<feature type="domain" description="Major facilitator superfamily (MFS) profile" evidence="8">
    <location>
        <begin position="48"/>
        <end position="472"/>
    </location>
</feature>
<comment type="caution">
    <text evidence="9">The sequence shown here is derived from an EMBL/GenBank/DDBJ whole genome shotgun (WGS) entry which is preliminary data.</text>
</comment>